<proteinExistence type="predicted"/>
<dbReference type="EMBL" id="JAQGDS010000002">
    <property type="protein sequence ID" value="KAJ6262683.1"/>
    <property type="molecule type" value="Genomic_DNA"/>
</dbReference>
<feature type="compositionally biased region" description="Low complexity" evidence="1">
    <location>
        <begin position="180"/>
        <end position="199"/>
    </location>
</feature>
<gene>
    <name evidence="2" type="ORF">Dda_1239</name>
</gene>
<reference evidence="2" key="1">
    <citation type="submission" date="2023-01" db="EMBL/GenBank/DDBJ databases">
        <title>The chitinases involved in constricting ring structure development in the nematode-trapping fungus Drechslerella dactyloides.</title>
        <authorList>
            <person name="Wang R."/>
            <person name="Zhang L."/>
            <person name="Tang P."/>
            <person name="Li S."/>
            <person name="Liang L."/>
        </authorList>
    </citation>
    <scope>NUCLEOTIDE SEQUENCE</scope>
    <source>
        <strain evidence="2">YMF1.00031</strain>
    </source>
</reference>
<accession>A0AAD6J1G2</accession>
<dbReference type="AlphaFoldDB" id="A0AAD6J1G2"/>
<evidence type="ECO:0000256" key="1">
    <source>
        <dbReference type="SAM" id="MobiDB-lite"/>
    </source>
</evidence>
<feature type="region of interest" description="Disordered" evidence="1">
    <location>
        <begin position="168"/>
        <end position="199"/>
    </location>
</feature>
<keyword evidence="3" id="KW-1185">Reference proteome</keyword>
<feature type="compositionally biased region" description="Polar residues" evidence="1">
    <location>
        <begin position="110"/>
        <end position="123"/>
    </location>
</feature>
<feature type="region of interest" description="Disordered" evidence="1">
    <location>
        <begin position="1"/>
        <end position="123"/>
    </location>
</feature>
<feature type="compositionally biased region" description="Polar residues" evidence="1">
    <location>
        <begin position="247"/>
        <end position="257"/>
    </location>
</feature>
<feature type="region of interest" description="Disordered" evidence="1">
    <location>
        <begin position="142"/>
        <end position="161"/>
    </location>
</feature>
<sequence>MTSAPPAPSSIPSTPTASRSPSPSSLSVQKTRGPAASSSSSATSDSSSIAATSSSSSSSTPPPPPWPRAHGRSKSVSSVSPPPSMIRSQTLPLPNRGFTTRTQGPPPSPKWTTTPASPTYRNSFVPTFPSLAANLPSLNKRPSFLRTATPPPAAPPRMPPAFLATEVFPGANGQLPSYPPSLTSNASSPTSSRSCSPSLTTYSLETIEDSPDGELLAILEEEEERQQREQTEKENKEKDTIGLGLSLVTSSMNSMSLRENKRRQRWSVCGAERRSDFDLETIYED</sequence>
<feature type="compositionally biased region" description="Pro residues" evidence="1">
    <location>
        <begin position="149"/>
        <end position="159"/>
    </location>
</feature>
<evidence type="ECO:0000313" key="2">
    <source>
        <dbReference type="EMBL" id="KAJ6262683.1"/>
    </source>
</evidence>
<feature type="compositionally biased region" description="Polar residues" evidence="1">
    <location>
        <begin position="86"/>
        <end position="103"/>
    </location>
</feature>
<evidence type="ECO:0000313" key="3">
    <source>
        <dbReference type="Proteomes" id="UP001221413"/>
    </source>
</evidence>
<feature type="region of interest" description="Disordered" evidence="1">
    <location>
        <begin position="219"/>
        <end position="266"/>
    </location>
</feature>
<dbReference type="Proteomes" id="UP001221413">
    <property type="component" value="Unassembled WGS sequence"/>
</dbReference>
<feature type="compositionally biased region" description="Basic and acidic residues" evidence="1">
    <location>
        <begin position="225"/>
        <end position="240"/>
    </location>
</feature>
<feature type="compositionally biased region" description="Low complexity" evidence="1">
    <location>
        <begin position="10"/>
        <end position="27"/>
    </location>
</feature>
<comment type="caution">
    <text evidence="2">The sequence shown here is derived from an EMBL/GenBank/DDBJ whole genome shotgun (WGS) entry which is preliminary data.</text>
</comment>
<feature type="compositionally biased region" description="Low complexity" evidence="1">
    <location>
        <begin position="34"/>
        <end position="59"/>
    </location>
</feature>
<protein>
    <submittedName>
        <fullName evidence="2">Uncharacterized protein</fullName>
    </submittedName>
</protein>
<organism evidence="2 3">
    <name type="scientific">Drechslerella dactyloides</name>
    <name type="common">Nematode-trapping fungus</name>
    <name type="synonym">Arthrobotrys dactyloides</name>
    <dbReference type="NCBI Taxonomy" id="74499"/>
    <lineage>
        <taxon>Eukaryota</taxon>
        <taxon>Fungi</taxon>
        <taxon>Dikarya</taxon>
        <taxon>Ascomycota</taxon>
        <taxon>Pezizomycotina</taxon>
        <taxon>Orbiliomycetes</taxon>
        <taxon>Orbiliales</taxon>
        <taxon>Orbiliaceae</taxon>
        <taxon>Drechslerella</taxon>
    </lineage>
</organism>
<name>A0AAD6J1G2_DREDA</name>